<dbReference type="GO" id="GO:0032259">
    <property type="term" value="P:methylation"/>
    <property type="evidence" value="ECO:0007669"/>
    <property type="project" value="UniProtKB-KW"/>
</dbReference>
<gene>
    <name evidence="1" type="ORF">FKX85_12470</name>
</gene>
<dbReference type="RefSeq" id="WP_141615040.1">
    <property type="nucleotide sequence ID" value="NZ_CP041253.1"/>
</dbReference>
<dbReference type="SUPFAM" id="SSF53335">
    <property type="entry name" value="S-adenosyl-L-methionine-dependent methyltransferases"/>
    <property type="match status" value="1"/>
</dbReference>
<dbReference type="PANTHER" id="PTHR43861">
    <property type="entry name" value="TRANS-ACONITATE 2-METHYLTRANSFERASE-RELATED"/>
    <property type="match status" value="1"/>
</dbReference>
<protein>
    <submittedName>
        <fullName evidence="1">Class I SAM-dependent methyltransferase</fullName>
    </submittedName>
</protein>
<dbReference type="Gene3D" id="3.40.50.150">
    <property type="entry name" value="Vaccinia Virus protein VP39"/>
    <property type="match status" value="1"/>
</dbReference>
<dbReference type="OrthoDB" id="9791837at2"/>
<dbReference type="Proteomes" id="UP000316614">
    <property type="component" value="Chromosome"/>
</dbReference>
<sequence length="249" mass="28579">MDLEDKKYIHSETVHNTTAAEIITPMVIELISPQSVLDVGCGIGTWMKAFSQNGVAEVIGVDGDYVDRQLLKKYIPLGNFIPRNLEQPFDLHRKFDLVISLEVAEHLKPSSAQDFVDSLTRHGDTILFSAAVPGQGGQRHINEQWLSYWAGKFADKGFYTYDPFRPRIWNDKRIETWYRQNMVVFSSKKLNCPKVGVMDKILPDMWENKIASIQRKDQQLFRIRSGKVGVGFYLKGLMKSLKYFGRKES</sequence>
<name>A0A514CIZ6_9BACT</name>
<dbReference type="Pfam" id="PF13489">
    <property type="entry name" value="Methyltransf_23"/>
    <property type="match status" value="1"/>
</dbReference>
<dbReference type="GO" id="GO:0008168">
    <property type="term" value="F:methyltransferase activity"/>
    <property type="evidence" value="ECO:0007669"/>
    <property type="project" value="UniProtKB-KW"/>
</dbReference>
<accession>A0A514CIZ6</accession>
<keyword evidence="1" id="KW-0489">Methyltransferase</keyword>
<organism evidence="1 2">
    <name type="scientific">Echinicola soli</name>
    <dbReference type="NCBI Taxonomy" id="2591634"/>
    <lineage>
        <taxon>Bacteria</taxon>
        <taxon>Pseudomonadati</taxon>
        <taxon>Bacteroidota</taxon>
        <taxon>Cytophagia</taxon>
        <taxon>Cytophagales</taxon>
        <taxon>Cyclobacteriaceae</taxon>
        <taxon>Echinicola</taxon>
    </lineage>
</organism>
<evidence type="ECO:0000313" key="1">
    <source>
        <dbReference type="EMBL" id="QDH79801.1"/>
    </source>
</evidence>
<dbReference type="EMBL" id="CP041253">
    <property type="protein sequence ID" value="QDH79801.1"/>
    <property type="molecule type" value="Genomic_DNA"/>
</dbReference>
<dbReference type="CDD" id="cd02440">
    <property type="entry name" value="AdoMet_MTases"/>
    <property type="match status" value="1"/>
</dbReference>
<keyword evidence="1" id="KW-0808">Transferase</keyword>
<dbReference type="KEGG" id="echi:FKX85_12470"/>
<dbReference type="AlphaFoldDB" id="A0A514CIZ6"/>
<reference evidence="1 2" key="1">
    <citation type="submission" date="2019-06" db="EMBL/GenBank/DDBJ databases">
        <title>Echinicola alkalisoli sp. nov. isolated from saline soil.</title>
        <authorList>
            <person name="Sun J.-Q."/>
            <person name="Xu L."/>
        </authorList>
    </citation>
    <scope>NUCLEOTIDE SEQUENCE [LARGE SCALE GENOMIC DNA]</scope>
    <source>
        <strain evidence="1 2">LN3S3</strain>
    </source>
</reference>
<keyword evidence="2" id="KW-1185">Reference proteome</keyword>
<proteinExistence type="predicted"/>
<evidence type="ECO:0000313" key="2">
    <source>
        <dbReference type="Proteomes" id="UP000316614"/>
    </source>
</evidence>
<dbReference type="InterPro" id="IPR029063">
    <property type="entry name" value="SAM-dependent_MTases_sf"/>
</dbReference>